<evidence type="ECO:0000256" key="9">
    <source>
        <dbReference type="RuleBase" id="RU366046"/>
    </source>
</evidence>
<evidence type="ECO:0000313" key="12">
    <source>
        <dbReference type="EMBL" id="HAJ0835437.1"/>
    </source>
</evidence>
<comment type="caution">
    <text evidence="12">The sequence shown here is derived from an EMBL/GenBank/DDBJ whole genome shotgun (WGS) entry which is preliminary data.</text>
</comment>
<evidence type="ECO:0000256" key="2">
    <source>
        <dbReference type="ARBA" id="ARBA00001911"/>
    </source>
</evidence>
<organism evidence="12">
    <name type="scientific">Escherichia coli</name>
    <dbReference type="NCBI Taxonomy" id="562"/>
    <lineage>
        <taxon>Bacteria</taxon>
        <taxon>Pseudomonadati</taxon>
        <taxon>Pseudomonadota</taxon>
        <taxon>Gammaproteobacteria</taxon>
        <taxon>Enterobacterales</taxon>
        <taxon>Enterobacteriaceae</taxon>
        <taxon>Escherichia</taxon>
    </lineage>
</organism>
<comment type="cofactor">
    <cofactor evidence="2 9">
        <name>NAD(+)</name>
        <dbReference type="ChEBI" id="CHEBI:57540"/>
    </cofactor>
</comment>
<dbReference type="InterPro" id="IPR016040">
    <property type="entry name" value="NAD(P)-bd_dom"/>
</dbReference>
<comment type="catalytic activity">
    <reaction evidence="1 9">
        <text>UDP-alpha-D-glucose = UDP-alpha-D-galactose</text>
        <dbReference type="Rhea" id="RHEA:22168"/>
        <dbReference type="ChEBI" id="CHEBI:58885"/>
        <dbReference type="ChEBI" id="CHEBI:66914"/>
        <dbReference type="EC" id="5.1.3.2"/>
    </reaction>
</comment>
<dbReference type="CDD" id="cd05247">
    <property type="entry name" value="UDP_G4E_1_SDR_e"/>
    <property type="match status" value="1"/>
</dbReference>
<dbReference type="Gene3D" id="3.40.50.720">
    <property type="entry name" value="NAD(P)-binding Rossmann-like Domain"/>
    <property type="match status" value="1"/>
</dbReference>
<dbReference type="InterPro" id="IPR005886">
    <property type="entry name" value="UDP_G4E"/>
</dbReference>
<dbReference type="PANTHER" id="PTHR43725">
    <property type="entry name" value="UDP-GLUCOSE 4-EPIMERASE"/>
    <property type="match status" value="1"/>
</dbReference>
<evidence type="ECO:0000313" key="11">
    <source>
        <dbReference type="EMBL" id="EMM0024687.1"/>
    </source>
</evidence>
<keyword evidence="7 9" id="KW-0520">NAD</keyword>
<comment type="similarity">
    <text evidence="4 9">Belongs to the NAD(P)-dependent epimerase/dehydratase family.</text>
</comment>
<dbReference type="AlphaFoldDB" id="A0A0A1A8M9"/>
<evidence type="ECO:0000256" key="5">
    <source>
        <dbReference type="ARBA" id="ARBA00013189"/>
    </source>
</evidence>
<dbReference type="RefSeq" id="WP_016231194.1">
    <property type="nucleotide sequence ID" value="NZ_AP022098.1"/>
</dbReference>
<dbReference type="EC" id="5.1.3.2" evidence="5 9"/>
<evidence type="ECO:0000256" key="4">
    <source>
        <dbReference type="ARBA" id="ARBA00007637"/>
    </source>
</evidence>
<name>A0A0A1A8M9_ECOLX</name>
<evidence type="ECO:0000256" key="3">
    <source>
        <dbReference type="ARBA" id="ARBA00004947"/>
    </source>
</evidence>
<dbReference type="GO" id="GO:0006012">
    <property type="term" value="P:galactose metabolic process"/>
    <property type="evidence" value="ECO:0007669"/>
    <property type="project" value="UniProtKB-UniPathway"/>
</dbReference>
<accession>A0A0A1A8M9</accession>
<keyword evidence="8 9" id="KW-0413">Isomerase</keyword>
<dbReference type="PANTHER" id="PTHR43725:SF47">
    <property type="entry name" value="UDP-GLUCOSE 4-EPIMERASE"/>
    <property type="match status" value="1"/>
</dbReference>
<evidence type="ECO:0000256" key="1">
    <source>
        <dbReference type="ARBA" id="ARBA00000083"/>
    </source>
</evidence>
<dbReference type="SUPFAM" id="SSF51735">
    <property type="entry name" value="NAD(P)-binding Rossmann-fold domains"/>
    <property type="match status" value="1"/>
</dbReference>
<dbReference type="GO" id="GO:0005829">
    <property type="term" value="C:cytosol"/>
    <property type="evidence" value="ECO:0007669"/>
    <property type="project" value="TreeGrafter"/>
</dbReference>
<dbReference type="EMBL" id="DABGYN010000023">
    <property type="protein sequence ID" value="HAJ0835437.1"/>
    <property type="molecule type" value="Genomic_DNA"/>
</dbReference>
<proteinExistence type="inferred from homology"/>
<dbReference type="EMBL" id="ABLFQU030000010">
    <property type="protein sequence ID" value="EMM0024687.1"/>
    <property type="molecule type" value="Genomic_DNA"/>
</dbReference>
<reference evidence="12" key="2">
    <citation type="submission" date="2019-09" db="EMBL/GenBank/DDBJ databases">
        <authorList>
            <consortium name="NCBI Pathogen Detection Project"/>
        </authorList>
    </citation>
    <scope>NUCLEOTIDE SEQUENCE</scope>
    <source>
        <strain evidence="12">EC00618</strain>
    </source>
</reference>
<reference evidence="11" key="3">
    <citation type="submission" date="2024-02" db="EMBL/GenBank/DDBJ databases">
        <authorList>
            <consortium name="Clinical and Environmental Microbiology Branch: Whole genome sequencing antimicrobial resistance pathogens in the healthcare setting"/>
        </authorList>
    </citation>
    <scope>NUCLEOTIDE SEQUENCE</scope>
    <source>
        <strain evidence="11">2023CK-00345</strain>
    </source>
</reference>
<dbReference type="Gene3D" id="3.90.25.10">
    <property type="entry name" value="UDP-galactose 4-epimerase, domain 1"/>
    <property type="match status" value="1"/>
</dbReference>
<sequence length="341" mass="38012">MNILVTGGAGYIGSHTALCLLNKGHNVLIIDNFSNSSKESVVRVESIAKKKAILYELDINNENGVSEIIKKHKIECIMHFAGAKSVAESLKKPIFYYSNNVSGTLQLINLAIRNNVTKFIFSSSATVYGNGNIMPITEECAIGCTLNPYGTSKYISELMIRDIAKRYSSINFICLRYFNPIGAHESGMIGESPSDIPSNLVPYITQVAIGKLEKLMVFGGDYPTKDGTGVRDYIHVMDLAEGHEAALSYLTNNHQSNYHIFNLGTGKGYSVLELISCFEKISGRTIPYEIVSRRDGDIAESWSSPLRANKYLKWQAKRDLEKMLADAWRWQLKNPNGYNDR</sequence>
<reference evidence="12" key="1">
    <citation type="journal article" date="2018" name="Genome Biol.">
        <title>SKESA: strategic k-mer extension for scrupulous assemblies.</title>
        <authorList>
            <person name="Souvorov A."/>
            <person name="Agarwala R."/>
            <person name="Lipman D.J."/>
        </authorList>
    </citation>
    <scope>NUCLEOTIDE SEQUENCE [LARGE SCALE GENOMIC DNA]</scope>
    <source>
        <strain evidence="12">EC00618</strain>
    </source>
</reference>
<dbReference type="NCBIfam" id="NF007956">
    <property type="entry name" value="PRK10675.1"/>
    <property type="match status" value="1"/>
</dbReference>
<evidence type="ECO:0000256" key="6">
    <source>
        <dbReference type="ARBA" id="ARBA00018569"/>
    </source>
</evidence>
<dbReference type="UniPathway" id="UPA00214"/>
<feature type="domain" description="NAD(P)-binding" evidence="10">
    <location>
        <begin position="4"/>
        <end position="326"/>
    </location>
</feature>
<evidence type="ECO:0000256" key="7">
    <source>
        <dbReference type="ARBA" id="ARBA00023027"/>
    </source>
</evidence>
<keyword evidence="9" id="KW-0119">Carbohydrate metabolism</keyword>
<evidence type="ECO:0000256" key="8">
    <source>
        <dbReference type="ARBA" id="ARBA00023235"/>
    </source>
</evidence>
<dbReference type="InterPro" id="IPR036291">
    <property type="entry name" value="NAD(P)-bd_dom_sf"/>
</dbReference>
<protein>
    <recommendedName>
        <fullName evidence="6 9">UDP-glucose 4-epimerase</fullName>
        <ecNumber evidence="5 9">5.1.3.2</ecNumber>
    </recommendedName>
</protein>
<dbReference type="NCBIfam" id="TIGR01179">
    <property type="entry name" value="galE"/>
    <property type="match status" value="1"/>
</dbReference>
<comment type="pathway">
    <text evidence="3 9">Carbohydrate metabolism; galactose metabolism.</text>
</comment>
<evidence type="ECO:0000259" key="10">
    <source>
        <dbReference type="Pfam" id="PF16363"/>
    </source>
</evidence>
<gene>
    <name evidence="12" type="primary">galE</name>
    <name evidence="12" type="ORF">HL563_17150</name>
    <name evidence="11" type="ORF">P6223_001205</name>
</gene>
<comment type="subunit">
    <text evidence="9">Homodimer.</text>
</comment>
<dbReference type="GO" id="GO:0003978">
    <property type="term" value="F:UDP-glucose 4-epimerase activity"/>
    <property type="evidence" value="ECO:0007669"/>
    <property type="project" value="UniProtKB-UniRule"/>
</dbReference>
<dbReference type="Pfam" id="PF16363">
    <property type="entry name" value="GDP_Man_Dehyd"/>
    <property type="match status" value="1"/>
</dbReference>